<accession>A0A2D2B1C5</accession>
<dbReference type="InterPro" id="IPR012338">
    <property type="entry name" value="Beta-lactam/transpept-like"/>
</dbReference>
<dbReference type="PANTHER" id="PTHR46825">
    <property type="entry name" value="D-ALANYL-D-ALANINE-CARBOXYPEPTIDASE/ENDOPEPTIDASE AMPH"/>
    <property type="match status" value="1"/>
</dbReference>
<dbReference type="Gene3D" id="3.40.710.10">
    <property type="entry name" value="DD-peptidase/beta-lactamase superfamily"/>
    <property type="match status" value="1"/>
</dbReference>
<sequence length="560" mass="60279">MFASTRRGALIGALSAFSLAPGAAGASGDPRVEATNRLLAPWATMDQPGVAVAASLDGRTVYSRGHGLADLEQGTAIAPATVFRAASVSKQFTAFALMLLVAEGRASLDDPLSRHIPETAALGADLRLHHLVRHTGGVRDEILMQMAGWGAEDPVTDEQAERLFLRQRGLNFSPGSRFQYTNGGYFLLARIVERLSGQSLAAFCKARIFDPLDMADTRFEDDPERITPRRAEGYRKSRDGLRRAGVTGSITGPTGLLTTTSDLLRWAANFETGAIGGPKVMRLMAERESVGGAAHHYAGGQERHVYRGLETWSHGGREAGYRAFLLRAPSRRFSVAVLSNRSDFDMAKTAYDMADIWLAEGLEPARVSTPVAAPDRRRLDALTGDYELFPGIILSVTAGGDGLSWRMRGAKGSERLQALSDGAFLLDPKTDVRLEFAPPVAGRAPGLKYRLGMNGSLDAPRIVLQPFEAGLVDLAAYVGGYESDELDTAYRLFLKDGRLVARHPRLSDLPLTPYQPDVFASPQAFFGRAVFTRSPDGVVDGMVVSGAVAEGVRFVRTGGG</sequence>
<evidence type="ECO:0000256" key="1">
    <source>
        <dbReference type="SAM" id="SignalP"/>
    </source>
</evidence>
<dbReference type="InterPro" id="IPR001466">
    <property type="entry name" value="Beta-lactam-related"/>
</dbReference>
<dbReference type="KEGG" id="cmb:CSW64_17545"/>
<dbReference type="InterPro" id="IPR050491">
    <property type="entry name" value="AmpC-like"/>
</dbReference>
<dbReference type="RefSeq" id="WP_099623312.1">
    <property type="nucleotide sequence ID" value="NZ_CP024201.1"/>
</dbReference>
<organism evidence="3 4">
    <name type="scientific">Caulobacter mirabilis</name>
    <dbReference type="NCBI Taxonomy" id="69666"/>
    <lineage>
        <taxon>Bacteria</taxon>
        <taxon>Pseudomonadati</taxon>
        <taxon>Pseudomonadota</taxon>
        <taxon>Alphaproteobacteria</taxon>
        <taxon>Caulobacterales</taxon>
        <taxon>Caulobacteraceae</taxon>
        <taxon>Caulobacter</taxon>
    </lineage>
</organism>
<dbReference type="PANTHER" id="PTHR46825:SF9">
    <property type="entry name" value="BETA-LACTAMASE-RELATED DOMAIN-CONTAINING PROTEIN"/>
    <property type="match status" value="1"/>
</dbReference>
<protein>
    <recommendedName>
        <fullName evidence="2">Beta-lactamase-related domain-containing protein</fullName>
    </recommendedName>
</protein>
<evidence type="ECO:0000313" key="4">
    <source>
        <dbReference type="Proteomes" id="UP000228945"/>
    </source>
</evidence>
<keyword evidence="4" id="KW-1185">Reference proteome</keyword>
<dbReference type="OrthoDB" id="9804448at2"/>
<dbReference type="Proteomes" id="UP000228945">
    <property type="component" value="Chromosome"/>
</dbReference>
<evidence type="ECO:0000313" key="3">
    <source>
        <dbReference type="EMBL" id="ATQ44064.1"/>
    </source>
</evidence>
<feature type="domain" description="Beta-lactamase-related" evidence="2">
    <location>
        <begin position="45"/>
        <end position="353"/>
    </location>
</feature>
<evidence type="ECO:0000259" key="2">
    <source>
        <dbReference type="Pfam" id="PF00144"/>
    </source>
</evidence>
<feature type="signal peptide" evidence="1">
    <location>
        <begin position="1"/>
        <end position="26"/>
    </location>
</feature>
<dbReference type="SUPFAM" id="SSF56601">
    <property type="entry name" value="beta-lactamase/transpeptidase-like"/>
    <property type="match status" value="1"/>
</dbReference>
<name>A0A2D2B1C5_9CAUL</name>
<dbReference type="AlphaFoldDB" id="A0A2D2B1C5"/>
<dbReference type="EMBL" id="CP024201">
    <property type="protein sequence ID" value="ATQ44064.1"/>
    <property type="molecule type" value="Genomic_DNA"/>
</dbReference>
<gene>
    <name evidence="3" type="ORF">CSW64_17545</name>
</gene>
<reference evidence="3 4" key="1">
    <citation type="submission" date="2017-10" db="EMBL/GenBank/DDBJ databases">
        <title>Genome sequence of Caulobacter mirabilis FWC38.</title>
        <authorList>
            <person name="Fiebig A."/>
            <person name="Crosson S."/>
        </authorList>
    </citation>
    <scope>NUCLEOTIDE SEQUENCE [LARGE SCALE GENOMIC DNA]</scope>
    <source>
        <strain evidence="3 4">FWC 38</strain>
    </source>
</reference>
<proteinExistence type="predicted"/>
<dbReference type="Pfam" id="PF00144">
    <property type="entry name" value="Beta-lactamase"/>
    <property type="match status" value="1"/>
</dbReference>
<feature type="chain" id="PRO_5013951356" description="Beta-lactamase-related domain-containing protein" evidence="1">
    <location>
        <begin position="27"/>
        <end position="560"/>
    </location>
</feature>
<keyword evidence="1" id="KW-0732">Signal</keyword>